<reference evidence="5" key="1">
    <citation type="journal article" date="2019" name="Int. J. Syst. Evol. Microbiol.">
        <title>The Global Catalogue of Microorganisms (GCM) 10K type strain sequencing project: providing services to taxonomists for standard genome sequencing and annotation.</title>
        <authorList>
            <consortium name="The Broad Institute Genomics Platform"/>
            <consortium name="The Broad Institute Genome Sequencing Center for Infectious Disease"/>
            <person name="Wu L."/>
            <person name="Ma J."/>
        </authorList>
    </citation>
    <scope>NUCLEOTIDE SEQUENCE [LARGE SCALE GENOMIC DNA]</scope>
    <source>
        <strain evidence="5">CCUG 57263</strain>
    </source>
</reference>
<keyword evidence="1 3" id="KW-0436">Ligase</keyword>
<feature type="binding site" evidence="3">
    <location>
        <position position="162"/>
    </location>
    <ligand>
        <name>ATP</name>
        <dbReference type="ChEBI" id="CHEBI:30616"/>
    </ligand>
</feature>
<sequence>MKTVGLIVEYNPLHNGHVYHFEQSKAVTGADAAIAVMSGHWLQRGEPALVNKWARAEMALRMGADVVLELPVAYSSQAAEWFAYGAVRVLNDCGVVDSLCFGSESGSIDWLSGLAERLYIEQDDFQQRLARRLEEGMNYPAAYSAAIRDWVGEEGGRLNEPNNTLGLHYLIALRRLNSPIIPATIARHKAGYHDRNASDAHIASATAIRQWLGSGRQKAGLEKIRSYVPSYTLEILLRELEAGRAPISWGRYMQPLLNQIVTRSADELRLIHEVSEGLEHRIKRCLAGWRPDKSEASTVGEAAFEALIEQMKTKRYTRTKLQRMLVRILLNHRKAQLTRESLAGGPGYIRVLGFSAKGRLLLQRMKKKAACPVLVKIPGERPPFLEMDIQAAGAYSLGYSQPSSAELLRDYYQAPLRIGSE</sequence>
<evidence type="ECO:0000256" key="2">
    <source>
        <dbReference type="ARBA" id="ARBA00022694"/>
    </source>
</evidence>
<comment type="function">
    <text evidence="3">Catalyzes the formation of N(4)-acetylcytidine (ac(4)C) at the wobble position of elongator tRNA(Met), using acetate and ATP as substrates. First activates an acetate ion to form acetyladenylate (Ac-AMP) and then transfers the acetyl group to tRNA to form ac(4)C34.</text>
</comment>
<dbReference type="InterPro" id="IPR008513">
    <property type="entry name" value="tRNA(Met)_cyd_acetate_ligase"/>
</dbReference>
<dbReference type="SUPFAM" id="SSF52374">
    <property type="entry name" value="Nucleotidylyl transferase"/>
    <property type="match status" value="1"/>
</dbReference>
<evidence type="ECO:0000313" key="4">
    <source>
        <dbReference type="EMBL" id="MFD0867560.1"/>
    </source>
</evidence>
<dbReference type="RefSeq" id="WP_379285442.1">
    <property type="nucleotide sequence ID" value="NZ_JBHTIU010000001.1"/>
</dbReference>
<dbReference type="InterPro" id="IPR014729">
    <property type="entry name" value="Rossmann-like_a/b/a_fold"/>
</dbReference>
<gene>
    <name evidence="3" type="primary">tmcAL</name>
    <name evidence="4" type="ORF">ACFQ03_00180</name>
</gene>
<feature type="binding site" evidence="3">
    <location>
        <begin position="7"/>
        <end position="20"/>
    </location>
    <ligand>
        <name>ATP</name>
        <dbReference type="ChEBI" id="CHEBI:30616"/>
    </ligand>
</feature>
<dbReference type="Gene3D" id="3.40.50.620">
    <property type="entry name" value="HUPs"/>
    <property type="match status" value="1"/>
</dbReference>
<dbReference type="Proteomes" id="UP001597120">
    <property type="component" value="Unassembled WGS sequence"/>
</dbReference>
<comment type="similarity">
    <text evidence="3">Belongs to the TmcAL family.</text>
</comment>
<name>A0ABW3D6Q3_9BACL</name>
<feature type="binding site" evidence="3">
    <location>
        <position position="102"/>
    </location>
    <ligand>
        <name>ATP</name>
        <dbReference type="ChEBI" id="CHEBI:30616"/>
    </ligand>
</feature>
<dbReference type="HAMAP" id="MF_01539">
    <property type="entry name" value="TmcAL"/>
    <property type="match status" value="1"/>
</dbReference>
<keyword evidence="3" id="KW-0963">Cytoplasm</keyword>
<keyword evidence="3" id="KW-0067">ATP-binding</keyword>
<dbReference type="NCBIfam" id="NF010191">
    <property type="entry name" value="PRK13670.1"/>
    <property type="match status" value="1"/>
</dbReference>
<keyword evidence="3" id="KW-0820">tRNA-binding</keyword>
<organism evidence="4 5">
    <name type="scientific">Paenibacillus residui</name>
    <dbReference type="NCBI Taxonomy" id="629724"/>
    <lineage>
        <taxon>Bacteria</taxon>
        <taxon>Bacillati</taxon>
        <taxon>Bacillota</taxon>
        <taxon>Bacilli</taxon>
        <taxon>Bacillales</taxon>
        <taxon>Paenibacillaceae</taxon>
        <taxon>Paenibacillus</taxon>
    </lineage>
</organism>
<keyword evidence="3" id="KW-0547">Nucleotide-binding</keyword>
<dbReference type="PANTHER" id="PTHR37825">
    <property type="entry name" value="TRNA(MET) CYTIDINE ACETATE LIGASE"/>
    <property type="match status" value="1"/>
</dbReference>
<dbReference type="EC" id="6.3.4.-" evidence="3"/>
<comment type="caution">
    <text evidence="4">The sequence shown here is derived from an EMBL/GenBank/DDBJ whole genome shotgun (WGS) entry which is preliminary data.</text>
</comment>
<dbReference type="Pfam" id="PF05636">
    <property type="entry name" value="HIGH_NTase1"/>
    <property type="match status" value="1"/>
</dbReference>
<keyword evidence="3" id="KW-0694">RNA-binding</keyword>
<comment type="caution">
    <text evidence="3">Lacks conserved residue(s) required for the propagation of feature annotation.</text>
</comment>
<dbReference type="PANTHER" id="PTHR37825:SF1">
    <property type="entry name" value="TRNA(MET) CYTIDINE ACETATE LIGASE"/>
    <property type="match status" value="1"/>
</dbReference>
<feature type="binding site" evidence="3">
    <location>
        <position position="187"/>
    </location>
    <ligand>
        <name>ATP</name>
        <dbReference type="ChEBI" id="CHEBI:30616"/>
    </ligand>
</feature>
<evidence type="ECO:0000256" key="3">
    <source>
        <dbReference type="HAMAP-Rule" id="MF_01539"/>
    </source>
</evidence>
<protein>
    <recommendedName>
        <fullName evidence="3">tRNA(Met) cytidine acetate ligase</fullName>
        <ecNumber evidence="3">6.3.4.-</ecNumber>
    </recommendedName>
</protein>
<dbReference type="EMBL" id="JBHTIU010000001">
    <property type="protein sequence ID" value="MFD0867560.1"/>
    <property type="molecule type" value="Genomic_DNA"/>
</dbReference>
<evidence type="ECO:0000256" key="1">
    <source>
        <dbReference type="ARBA" id="ARBA00022598"/>
    </source>
</evidence>
<comment type="subcellular location">
    <subcellularLocation>
        <location evidence="3">Cytoplasm</location>
    </subcellularLocation>
</comment>
<evidence type="ECO:0000313" key="5">
    <source>
        <dbReference type="Proteomes" id="UP001597120"/>
    </source>
</evidence>
<proteinExistence type="inferred from homology"/>
<comment type="catalytic activity">
    <reaction evidence="3">
        <text>cytidine(34) in elongator tRNA(Met) + acetate + ATP = N(4)-acetylcytidine(34) in elongator tRNA(Met) + AMP + diphosphate</text>
        <dbReference type="Rhea" id="RHEA:58144"/>
        <dbReference type="Rhea" id="RHEA-COMP:10693"/>
        <dbReference type="Rhea" id="RHEA-COMP:10694"/>
        <dbReference type="ChEBI" id="CHEBI:30089"/>
        <dbReference type="ChEBI" id="CHEBI:30616"/>
        <dbReference type="ChEBI" id="CHEBI:33019"/>
        <dbReference type="ChEBI" id="CHEBI:74900"/>
        <dbReference type="ChEBI" id="CHEBI:82748"/>
        <dbReference type="ChEBI" id="CHEBI:456215"/>
    </reaction>
</comment>
<keyword evidence="2 3" id="KW-0819">tRNA processing</keyword>
<keyword evidence="5" id="KW-1185">Reference proteome</keyword>
<accession>A0ABW3D6Q3</accession>